<evidence type="ECO:0000313" key="13">
    <source>
        <dbReference type="EMBL" id="KGA98254.1"/>
    </source>
</evidence>
<dbReference type="OrthoDB" id="9807026at2"/>
<gene>
    <name evidence="14" type="ORF">AJ85_05350</name>
    <name evidence="13" type="ORF">BALCAV_0205680</name>
</gene>
<organism evidence="13 15">
    <name type="scientific">Alkalihalobacillus alcalophilus ATCC 27647 = CGMCC 1.3604</name>
    <dbReference type="NCBI Taxonomy" id="1218173"/>
    <lineage>
        <taxon>Bacteria</taxon>
        <taxon>Bacillati</taxon>
        <taxon>Bacillota</taxon>
        <taxon>Bacilli</taxon>
        <taxon>Bacillales</taxon>
        <taxon>Bacillaceae</taxon>
        <taxon>Alkalihalobacillus</taxon>
    </lineage>
</organism>
<feature type="transmembrane region" description="Helical" evidence="10">
    <location>
        <begin position="26"/>
        <end position="44"/>
    </location>
</feature>
<dbReference type="NCBIfam" id="TIGR00206">
    <property type="entry name" value="fliF"/>
    <property type="match status" value="1"/>
</dbReference>
<dbReference type="GO" id="GO:0071973">
    <property type="term" value="P:bacterial-type flagellum-dependent cell motility"/>
    <property type="evidence" value="ECO:0007669"/>
    <property type="project" value="InterPro"/>
</dbReference>
<evidence type="ECO:0000256" key="3">
    <source>
        <dbReference type="ARBA" id="ARBA00007971"/>
    </source>
</evidence>
<keyword evidence="6 10" id="KW-1133">Transmembrane helix</keyword>
<dbReference type="InterPro" id="IPR013556">
    <property type="entry name" value="Flag_M-ring_C"/>
</dbReference>
<evidence type="ECO:0000313" key="16">
    <source>
        <dbReference type="Proteomes" id="UP000297014"/>
    </source>
</evidence>
<accession>A0A094WKK7</accession>
<dbReference type="STRING" id="1218173.BALCAV_0205680"/>
<sequence>MKEKLLTYKDKITSYWAEKTETHKRFFVIGLIGFIIFISLLVFFTTRTTFVPLYSNLSVQETGQIKATLDSRGVSSKVSDNGTTIMVPEPIVDNLKVELAAEGIPNSGNIDYTSIQDQMGFGMTDNEFKVIERAAIQTELENLISSIDGIQNANVMITLPEDSVWLNTEKQSATAAIILNVAPGYSLDENRVRALYHLVSRSVPNLPIENIGISDQMFNSYFYEDENSSSVLAAFEQQRKIQKDIELDITQSLQQMLGTIVGRDKVLVSVTTDIDFTQENRMEQLVTPVNEETIEGIVVSVERVEEAYSGSGTNVGGIAGTGDEIPNYEGVDGAGESEWERTEERINTEVNRVNREIVESPYQIRDIGIQVMVEPPEGMEQLPIQQINDIEQILATVVRTSLPTVGEEEMSDAMISERIFVSSQPFQGKLVFEEVPNMAVPTWLYVAGTIVLIVIIALILLLLKGRKKEEVVEEEEKLISYDIEELLDEDISEHETKRRQLEKMAKEKPEDFSKLLRTWLSED</sequence>
<keyword evidence="13" id="KW-0282">Flagellum</keyword>
<evidence type="ECO:0000256" key="7">
    <source>
        <dbReference type="ARBA" id="ARBA00023136"/>
    </source>
</evidence>
<evidence type="ECO:0000256" key="4">
    <source>
        <dbReference type="ARBA" id="ARBA00022475"/>
    </source>
</evidence>
<feature type="domain" description="Flagellar M-ring C-terminal" evidence="12">
    <location>
        <begin position="257"/>
        <end position="396"/>
    </location>
</feature>
<comment type="similarity">
    <text evidence="3 9">Belongs to the FliF family.</text>
</comment>
<keyword evidence="7 10" id="KW-0472">Membrane</keyword>
<dbReference type="GO" id="GO:0003774">
    <property type="term" value="F:cytoskeletal motor activity"/>
    <property type="evidence" value="ECO:0007669"/>
    <property type="project" value="InterPro"/>
</dbReference>
<keyword evidence="15" id="KW-1185">Reference proteome</keyword>
<dbReference type="AlphaFoldDB" id="A0A094WKK7"/>
<keyword evidence="8 9" id="KW-0975">Bacterial flagellum</keyword>
<keyword evidence="5 10" id="KW-0812">Transmembrane</keyword>
<reference evidence="13 15" key="1">
    <citation type="journal article" date="2014" name="Genome Announc.">
        <title>Draft Genome Sequence of Bacillus alcalophilus AV1934, a Classic Alkaliphile Isolated from Human Feces in 1934.</title>
        <authorList>
            <person name="Attie O."/>
            <person name="Jayaprakash A."/>
            <person name="Shah H."/>
            <person name="Paulsen I.T."/>
            <person name="Morino M."/>
            <person name="Takahashi Y."/>
            <person name="Narumi I."/>
            <person name="Sachidanandam R."/>
            <person name="Satoh K."/>
            <person name="Ito M."/>
            <person name="Krulwich T.A."/>
        </authorList>
    </citation>
    <scope>NUCLEOTIDE SEQUENCE [LARGE SCALE GENOMIC DNA]</scope>
    <source>
        <strain evidence="13 15">AV1934</strain>
    </source>
</reference>
<keyword evidence="13" id="KW-0966">Cell projection</keyword>
<evidence type="ECO:0000313" key="15">
    <source>
        <dbReference type="Proteomes" id="UP000002754"/>
    </source>
</evidence>
<dbReference type="Pfam" id="PF08345">
    <property type="entry name" value="YscJ_FliF_C"/>
    <property type="match status" value="1"/>
</dbReference>
<evidence type="ECO:0000256" key="10">
    <source>
        <dbReference type="SAM" id="Phobius"/>
    </source>
</evidence>
<dbReference type="InterPro" id="IPR043427">
    <property type="entry name" value="YscJ/FliF"/>
</dbReference>
<dbReference type="Proteomes" id="UP000002754">
    <property type="component" value="Unassembled WGS sequence"/>
</dbReference>
<reference evidence="14 16" key="2">
    <citation type="submission" date="2014-01" db="EMBL/GenBank/DDBJ databases">
        <title>Draft genome sequencing of Bacillus alcalophilus CGMCC 1.3604.</title>
        <authorList>
            <person name="Yang J."/>
            <person name="Diao L."/>
            <person name="Yang S."/>
        </authorList>
    </citation>
    <scope>NUCLEOTIDE SEQUENCE [LARGE SCALE GENOMIC DNA]</scope>
    <source>
        <strain evidence="14 16">CGMCC 1.3604</strain>
    </source>
</reference>
<dbReference type="Pfam" id="PF01514">
    <property type="entry name" value="YscJ_FliF"/>
    <property type="match status" value="1"/>
</dbReference>
<feature type="domain" description="Flagellar M-ring N-terminal" evidence="11">
    <location>
        <begin position="46"/>
        <end position="220"/>
    </location>
</feature>
<evidence type="ECO:0000256" key="1">
    <source>
        <dbReference type="ARBA" id="ARBA00004117"/>
    </source>
</evidence>
<dbReference type="Proteomes" id="UP000297014">
    <property type="component" value="Unassembled WGS sequence"/>
</dbReference>
<comment type="subcellular location">
    <subcellularLocation>
        <location evidence="1 9">Bacterial flagellum basal body</location>
    </subcellularLocation>
    <subcellularLocation>
        <location evidence="2">Cell membrane</location>
        <topology evidence="2">Multi-pass membrane protein</topology>
    </subcellularLocation>
</comment>
<dbReference type="GO" id="GO:0005886">
    <property type="term" value="C:plasma membrane"/>
    <property type="evidence" value="ECO:0007669"/>
    <property type="project" value="UniProtKB-SubCell"/>
</dbReference>
<dbReference type="PRINTS" id="PR01009">
    <property type="entry name" value="FLGMRINGFLIF"/>
</dbReference>
<evidence type="ECO:0000313" key="14">
    <source>
        <dbReference type="EMBL" id="THG91418.1"/>
    </source>
</evidence>
<dbReference type="PANTHER" id="PTHR30046">
    <property type="entry name" value="FLAGELLAR M-RING PROTEIN"/>
    <property type="match status" value="1"/>
</dbReference>
<evidence type="ECO:0000256" key="2">
    <source>
        <dbReference type="ARBA" id="ARBA00004651"/>
    </source>
</evidence>
<evidence type="ECO:0000256" key="5">
    <source>
        <dbReference type="ARBA" id="ARBA00022692"/>
    </source>
</evidence>
<evidence type="ECO:0000259" key="11">
    <source>
        <dbReference type="Pfam" id="PF01514"/>
    </source>
</evidence>
<name>A0A094WKK7_ALKAL</name>
<keyword evidence="13" id="KW-0969">Cilium</keyword>
<evidence type="ECO:0000256" key="6">
    <source>
        <dbReference type="ARBA" id="ARBA00022989"/>
    </source>
</evidence>
<dbReference type="InterPro" id="IPR045851">
    <property type="entry name" value="AMP-bd_C_sf"/>
</dbReference>
<feature type="transmembrane region" description="Helical" evidence="10">
    <location>
        <begin position="443"/>
        <end position="463"/>
    </location>
</feature>
<dbReference type="eggNOG" id="COG1766">
    <property type="taxonomic scope" value="Bacteria"/>
</dbReference>
<dbReference type="GO" id="GO:0009431">
    <property type="term" value="C:bacterial-type flagellum basal body, MS ring"/>
    <property type="evidence" value="ECO:0007669"/>
    <property type="project" value="InterPro"/>
</dbReference>
<comment type="function">
    <text evidence="9">The M ring may be actively involved in energy transduction.</text>
</comment>
<comment type="caution">
    <text evidence="13">The sequence shown here is derived from an EMBL/GenBank/DDBJ whole genome shotgun (WGS) entry which is preliminary data.</text>
</comment>
<dbReference type="EMBL" id="ALPT02000013">
    <property type="protein sequence ID" value="KGA98254.1"/>
    <property type="molecule type" value="Genomic_DNA"/>
</dbReference>
<evidence type="ECO:0000256" key="8">
    <source>
        <dbReference type="ARBA" id="ARBA00023143"/>
    </source>
</evidence>
<dbReference type="Gene3D" id="3.30.300.30">
    <property type="match status" value="1"/>
</dbReference>
<proteinExistence type="inferred from homology"/>
<dbReference type="InterPro" id="IPR000067">
    <property type="entry name" value="FlgMring_FliF"/>
</dbReference>
<evidence type="ECO:0000259" key="12">
    <source>
        <dbReference type="Pfam" id="PF08345"/>
    </source>
</evidence>
<protein>
    <recommendedName>
        <fullName evidence="9">Flagellar M-ring protein</fullName>
    </recommendedName>
</protein>
<evidence type="ECO:0000256" key="9">
    <source>
        <dbReference type="PIRNR" id="PIRNR004862"/>
    </source>
</evidence>
<dbReference type="PIRSF" id="PIRSF004862">
    <property type="entry name" value="FliF"/>
    <property type="match status" value="1"/>
</dbReference>
<keyword evidence="4" id="KW-1003">Cell membrane</keyword>
<dbReference type="EMBL" id="JALP01000071">
    <property type="protein sequence ID" value="THG91418.1"/>
    <property type="molecule type" value="Genomic_DNA"/>
</dbReference>
<dbReference type="RefSeq" id="WP_003320681.1">
    <property type="nucleotide sequence ID" value="NZ_ALPT02000013.1"/>
</dbReference>
<dbReference type="PANTHER" id="PTHR30046:SF0">
    <property type="entry name" value="FLAGELLAR M-RING PROTEIN"/>
    <property type="match status" value="1"/>
</dbReference>
<dbReference type="InterPro" id="IPR006182">
    <property type="entry name" value="FliF_N_dom"/>
</dbReference>